<feature type="transmembrane region" description="Helical" evidence="1">
    <location>
        <begin position="235"/>
        <end position="251"/>
    </location>
</feature>
<evidence type="ECO:0000313" key="2">
    <source>
        <dbReference type="EMBL" id="EES92402.1"/>
    </source>
</evidence>
<gene>
    <name evidence="2" type="ORF">CLG_B0342</name>
</gene>
<dbReference type="RefSeq" id="WP_004444292.1">
    <property type="nucleotide sequence ID" value="NZ_ACSJ01000001.1"/>
</dbReference>
<feature type="transmembrane region" description="Helical" evidence="1">
    <location>
        <begin position="257"/>
        <end position="276"/>
    </location>
</feature>
<reference evidence="2 3" key="1">
    <citation type="submission" date="2009-10" db="EMBL/GenBank/DDBJ databases">
        <authorList>
            <person name="Shrivastava S."/>
            <person name="Brinkac L.B."/>
            <person name="Brown J.L."/>
            <person name="Bruce D.B."/>
            <person name="Detter C."/>
            <person name="Green L.D."/>
            <person name="Munk C.A."/>
            <person name="Rogers Y.C."/>
            <person name="Tapia R."/>
            <person name="Saunders E.S."/>
            <person name="Sims D.R."/>
            <person name="Smith L.A."/>
            <person name="Smith T.J."/>
            <person name="Sutton G."/>
            <person name="Brettin T."/>
        </authorList>
    </citation>
    <scope>NUCLEOTIDE SEQUENCE [LARGE SCALE GENOMIC DNA]</scope>
    <source>
        <strain evidence="3">D str. 1873</strain>
    </source>
</reference>
<sequence length="295" mass="34062">MKLEVNYRILRLLLILFIMLITSIFIIKFFGRGESIHKFLFKNTITVQSEEEFNYNILNIYGDVHIRGKTTGNISTICSDVYIDGEVKGNIICLFGRIHKGEKAKVYGKEVEISKEKRDKFIENSIFHINQLLYIIIGIIICESLYFMDSKQRLRVANKLSSSLSEKFKYGYIIGISEVLILLVLIFSFLGIQFSPAIGLIPLISLVGFIMYITGFISIIIYIGKKINLNLSIQIPYPVYISLFVIIYSFIRNIPYLGIIIEAFLVIPLSMGMIYVEYFHNCLNRLNSSFYEKTR</sequence>
<feature type="transmembrane region" description="Helical" evidence="1">
    <location>
        <begin position="12"/>
        <end position="31"/>
    </location>
</feature>
<proteinExistence type="predicted"/>
<dbReference type="Proteomes" id="UP000006160">
    <property type="component" value="Unassembled WGS sequence"/>
</dbReference>
<evidence type="ECO:0000256" key="1">
    <source>
        <dbReference type="SAM" id="Phobius"/>
    </source>
</evidence>
<protein>
    <submittedName>
        <fullName evidence="2">Membrane protein</fullName>
    </submittedName>
</protein>
<feature type="transmembrane region" description="Helical" evidence="1">
    <location>
        <begin position="131"/>
        <end position="149"/>
    </location>
</feature>
<keyword evidence="1" id="KW-0472">Membrane</keyword>
<accession>A0A9P2G993</accession>
<comment type="caution">
    <text evidence="2">The sequence shown here is derived from an EMBL/GenBank/DDBJ whole genome shotgun (WGS) entry which is preliminary data.</text>
</comment>
<keyword evidence="1" id="KW-0812">Transmembrane</keyword>
<organism evidence="2 3">
    <name type="scientific">Clostridium botulinum D str. 1873</name>
    <dbReference type="NCBI Taxonomy" id="592027"/>
    <lineage>
        <taxon>Bacteria</taxon>
        <taxon>Bacillati</taxon>
        <taxon>Bacillota</taxon>
        <taxon>Clostridia</taxon>
        <taxon>Eubacteriales</taxon>
        <taxon>Clostridiaceae</taxon>
        <taxon>Clostridium</taxon>
    </lineage>
</organism>
<feature type="transmembrane region" description="Helical" evidence="1">
    <location>
        <begin position="170"/>
        <end position="192"/>
    </location>
</feature>
<name>A0A9P2G993_CLOBO</name>
<evidence type="ECO:0000313" key="3">
    <source>
        <dbReference type="Proteomes" id="UP000006160"/>
    </source>
</evidence>
<dbReference type="AlphaFoldDB" id="A0A9P2G993"/>
<keyword evidence="1" id="KW-1133">Transmembrane helix</keyword>
<feature type="transmembrane region" description="Helical" evidence="1">
    <location>
        <begin position="198"/>
        <end position="223"/>
    </location>
</feature>
<dbReference type="EMBL" id="ACSJ01000001">
    <property type="protein sequence ID" value="EES92402.1"/>
    <property type="molecule type" value="Genomic_DNA"/>
</dbReference>